<dbReference type="GO" id="GO:0009279">
    <property type="term" value="C:cell outer membrane"/>
    <property type="evidence" value="ECO:0007669"/>
    <property type="project" value="UniProtKB-SubCell"/>
</dbReference>
<dbReference type="PRINTS" id="PR01021">
    <property type="entry name" value="OMPADOMAIN"/>
</dbReference>
<dbReference type="InterPro" id="IPR036737">
    <property type="entry name" value="OmpA-like_sf"/>
</dbReference>
<dbReference type="CDD" id="cd07185">
    <property type="entry name" value="OmpA_C-like"/>
    <property type="match status" value="1"/>
</dbReference>
<dbReference type="Gene3D" id="1.25.40.10">
    <property type="entry name" value="Tetratricopeptide repeat domain"/>
    <property type="match status" value="1"/>
</dbReference>
<evidence type="ECO:0000313" key="7">
    <source>
        <dbReference type="EMBL" id="SHG16821.1"/>
    </source>
</evidence>
<dbReference type="AlphaFoldDB" id="A0A1M5HLM7"/>
<dbReference type="PROSITE" id="PS51123">
    <property type="entry name" value="OMPA_2"/>
    <property type="match status" value="1"/>
</dbReference>
<proteinExistence type="predicted"/>
<feature type="domain" description="OmpA-like" evidence="6">
    <location>
        <begin position="518"/>
        <end position="640"/>
    </location>
</feature>
<keyword evidence="8" id="KW-1185">Reference proteome</keyword>
<keyword evidence="2 4" id="KW-0472">Membrane</keyword>
<evidence type="ECO:0000313" key="8">
    <source>
        <dbReference type="Proteomes" id="UP000184406"/>
    </source>
</evidence>
<reference evidence="8" key="1">
    <citation type="submission" date="2016-11" db="EMBL/GenBank/DDBJ databases">
        <authorList>
            <person name="Varghese N."/>
            <person name="Submissions S."/>
        </authorList>
    </citation>
    <scope>NUCLEOTIDE SEQUENCE [LARGE SCALE GENOMIC DNA]</scope>
    <source>
        <strain evidence="8">DSM 17539</strain>
    </source>
</reference>
<evidence type="ECO:0000256" key="2">
    <source>
        <dbReference type="ARBA" id="ARBA00023136"/>
    </source>
</evidence>
<evidence type="ECO:0000256" key="4">
    <source>
        <dbReference type="PROSITE-ProRule" id="PRU00473"/>
    </source>
</evidence>
<dbReference type="Gene3D" id="3.30.1330.60">
    <property type="entry name" value="OmpA-like domain"/>
    <property type="match status" value="1"/>
</dbReference>
<dbReference type="Pfam" id="PF00691">
    <property type="entry name" value="OmpA"/>
    <property type="match status" value="1"/>
</dbReference>
<dbReference type="EMBL" id="FQUX01000016">
    <property type="protein sequence ID" value="SHG16821.1"/>
    <property type="molecule type" value="Genomic_DNA"/>
</dbReference>
<dbReference type="PANTHER" id="PTHR30329:SF21">
    <property type="entry name" value="LIPOPROTEIN YIAD-RELATED"/>
    <property type="match status" value="1"/>
</dbReference>
<dbReference type="InterPro" id="IPR050330">
    <property type="entry name" value="Bact_OuterMem_StrucFunc"/>
</dbReference>
<protein>
    <submittedName>
        <fullName evidence="7">Outer membrane protein OmpA</fullName>
    </submittedName>
</protein>
<keyword evidence="3" id="KW-0998">Cell outer membrane</keyword>
<dbReference type="Pfam" id="PF07676">
    <property type="entry name" value="PD40"/>
    <property type="match status" value="1"/>
</dbReference>
<dbReference type="InterPro" id="IPR011990">
    <property type="entry name" value="TPR-like_helical_dom_sf"/>
</dbReference>
<dbReference type="PANTHER" id="PTHR30329">
    <property type="entry name" value="STATOR ELEMENT OF FLAGELLAR MOTOR COMPLEX"/>
    <property type="match status" value="1"/>
</dbReference>
<dbReference type="SUPFAM" id="SSF48452">
    <property type="entry name" value="TPR-like"/>
    <property type="match status" value="1"/>
</dbReference>
<dbReference type="OrthoDB" id="9809364at2"/>
<evidence type="ECO:0000256" key="1">
    <source>
        <dbReference type="ARBA" id="ARBA00004442"/>
    </source>
</evidence>
<organism evidence="7 8">
    <name type="scientific">Arenibacter palladensis</name>
    <dbReference type="NCBI Taxonomy" id="237373"/>
    <lineage>
        <taxon>Bacteria</taxon>
        <taxon>Pseudomonadati</taxon>
        <taxon>Bacteroidota</taxon>
        <taxon>Flavobacteriia</taxon>
        <taxon>Flavobacteriales</taxon>
        <taxon>Flavobacteriaceae</taxon>
        <taxon>Arenibacter</taxon>
    </lineage>
</organism>
<feature type="chain" id="PRO_5012861235" evidence="5">
    <location>
        <begin position="20"/>
        <end position="643"/>
    </location>
</feature>
<accession>A0A1M5HLM7</accession>
<feature type="signal peptide" evidence="5">
    <location>
        <begin position="1"/>
        <end position="19"/>
    </location>
</feature>
<dbReference type="SUPFAM" id="SSF103088">
    <property type="entry name" value="OmpA-like"/>
    <property type="match status" value="1"/>
</dbReference>
<comment type="subcellular location">
    <subcellularLocation>
        <location evidence="1">Cell outer membrane</location>
    </subcellularLocation>
</comment>
<name>A0A1M5HLM7_9FLAO</name>
<evidence type="ECO:0000256" key="3">
    <source>
        <dbReference type="ARBA" id="ARBA00023237"/>
    </source>
</evidence>
<evidence type="ECO:0000259" key="6">
    <source>
        <dbReference type="PROSITE" id="PS51123"/>
    </source>
</evidence>
<dbReference type="InterPro" id="IPR006665">
    <property type="entry name" value="OmpA-like"/>
</dbReference>
<sequence length="643" mass="72513">MKFNFVAIFFIILSSLGFAQQKKSKGDILFFEYSYNQAIIEYQKELRETKLSNTQYLNLADSYMKIGNYKKASDIYVDIFQKDTTMSKYHFNKMLQSLSKTSELEKVKAFLATKEDKLPKELLENSSFNYELIATNSNDDLDFEIFNISGNSAKADFSPTFYKDKLLFSSDRPDGSKNIYGPSGEAYINIYESKMDLQGNVKDPKPFKGISDSKFHRATPYYSEELNNIFYVLSNSDGENLQFSDTGKNALSIGMTTAQGSFKFILRDPDTSFYYPFYEASTGRLFFAADFGDGYGGTDIYFVYTNDGVIMSSPTNLGPRINTPGNEIAPFIFENSLYFSSDIFYGLGGMDIYKSTIHSDNSFSIPINLGPGINSSKDDFGFIIKNNDTNGLLGYFSSNRDGGKGGDDIYGFNVKEKPGLKTLALKGKVVNLTSNDGVSKAQVRLIDKDGKLIKEIFADENGEYNVEIPFQNNITIEATKEKHSIFSVTYQDNELEAIQEKAFNMGIKFLDDLIEEQEGQTVIKLKKFYFDKRQSNITPEIAQELDKVVDVMTRFPQLQLRVESHTDSRGGSSSNFALSQKRADAIKKYLLEQGVQAGSILYSIGYGEDKLLNGCKDGVFCLDMLHNKNERSLIVVLNYNILY</sequence>
<dbReference type="RefSeq" id="WP_072865780.1">
    <property type="nucleotide sequence ID" value="NZ_FQUX01000016.1"/>
</dbReference>
<gene>
    <name evidence="7" type="ORF">SAMN03080594_1163</name>
</gene>
<evidence type="ECO:0000256" key="5">
    <source>
        <dbReference type="SAM" id="SignalP"/>
    </source>
</evidence>
<dbReference type="Proteomes" id="UP000184406">
    <property type="component" value="Unassembled WGS sequence"/>
</dbReference>
<dbReference type="InterPro" id="IPR006664">
    <property type="entry name" value="OMP_bac"/>
</dbReference>
<keyword evidence="5" id="KW-0732">Signal</keyword>
<dbReference type="InterPro" id="IPR011659">
    <property type="entry name" value="WD40"/>
</dbReference>